<comment type="caution">
    <text evidence="7">The sequence shown here is derived from an EMBL/GenBank/DDBJ whole genome shotgun (WGS) entry which is preliminary data.</text>
</comment>
<dbReference type="NCBIfam" id="TIGR00027">
    <property type="entry name" value="mthyl_TIGR00027"/>
    <property type="match status" value="1"/>
</dbReference>
<dbReference type="Proteomes" id="UP001206895">
    <property type="component" value="Unassembled WGS sequence"/>
</dbReference>
<dbReference type="RefSeq" id="WP_253661176.1">
    <property type="nucleotide sequence ID" value="NZ_BAAAJQ010000001.1"/>
</dbReference>
<evidence type="ECO:0000256" key="3">
    <source>
        <dbReference type="ARBA" id="ARBA00022603"/>
    </source>
</evidence>
<dbReference type="InterPro" id="IPR029063">
    <property type="entry name" value="SAM-dependent_MTases_sf"/>
</dbReference>
<evidence type="ECO:0000256" key="6">
    <source>
        <dbReference type="RuleBase" id="RU362030"/>
    </source>
</evidence>
<dbReference type="EMBL" id="JAMTCJ010000002">
    <property type="protein sequence ID" value="MCP2176161.1"/>
    <property type="molecule type" value="Genomic_DNA"/>
</dbReference>
<dbReference type="Pfam" id="PF04072">
    <property type="entry name" value="LCM"/>
    <property type="match status" value="1"/>
</dbReference>
<dbReference type="InterPro" id="IPR011610">
    <property type="entry name" value="SAM_mthyl_Trfase_ML2640-like"/>
</dbReference>
<dbReference type="GO" id="GO:0008168">
    <property type="term" value="F:methyltransferase activity"/>
    <property type="evidence" value="ECO:0007669"/>
    <property type="project" value="UniProtKB-KW"/>
</dbReference>
<evidence type="ECO:0000256" key="4">
    <source>
        <dbReference type="ARBA" id="ARBA00022679"/>
    </source>
</evidence>
<evidence type="ECO:0000256" key="5">
    <source>
        <dbReference type="ARBA" id="ARBA00022691"/>
    </source>
</evidence>
<organism evidence="7 8">
    <name type="scientific">Williamsia maris</name>
    <dbReference type="NCBI Taxonomy" id="72806"/>
    <lineage>
        <taxon>Bacteria</taxon>
        <taxon>Bacillati</taxon>
        <taxon>Actinomycetota</taxon>
        <taxon>Actinomycetes</taxon>
        <taxon>Mycobacteriales</taxon>
        <taxon>Nocardiaceae</taxon>
        <taxon>Williamsia</taxon>
    </lineage>
</organism>
<dbReference type="PANTHER" id="PTHR43619">
    <property type="entry name" value="S-ADENOSYL-L-METHIONINE-DEPENDENT METHYLTRANSFERASE YKTD-RELATED"/>
    <property type="match status" value="1"/>
</dbReference>
<dbReference type="Gene3D" id="3.40.50.150">
    <property type="entry name" value="Vaccinia Virus protein VP39"/>
    <property type="match status" value="1"/>
</dbReference>
<keyword evidence="4" id="KW-0808">Transferase</keyword>
<dbReference type="SUPFAM" id="SSF53335">
    <property type="entry name" value="S-adenosyl-L-methionine-dependent methyltransferases"/>
    <property type="match status" value="1"/>
</dbReference>
<evidence type="ECO:0000313" key="8">
    <source>
        <dbReference type="Proteomes" id="UP001206895"/>
    </source>
</evidence>
<dbReference type="PANTHER" id="PTHR43619:SF2">
    <property type="entry name" value="S-ADENOSYL-L-METHIONINE-DEPENDENT METHYLTRANSFERASES SUPERFAMILY PROTEIN"/>
    <property type="match status" value="1"/>
</dbReference>
<proteinExistence type="inferred from homology"/>
<dbReference type="GO" id="GO:0032259">
    <property type="term" value="P:methylation"/>
    <property type="evidence" value="ECO:0007669"/>
    <property type="project" value="UniProtKB-KW"/>
</dbReference>
<dbReference type="EC" id="2.1.1.-" evidence="6"/>
<dbReference type="InterPro" id="IPR007213">
    <property type="entry name" value="Ppm1/Ppm2/Tcmp"/>
</dbReference>
<accession>A0ABT1HGX2</accession>
<keyword evidence="3 6" id="KW-0489">Methyltransferase</keyword>
<evidence type="ECO:0000313" key="7">
    <source>
        <dbReference type="EMBL" id="MCP2176161.1"/>
    </source>
</evidence>
<gene>
    <name evidence="7" type="ORF">LX13_001980</name>
</gene>
<name>A0ABT1HGX2_9NOCA</name>
<sequence>MRTNDDQWSITDSVGRTALLVALGRALETRSDTALISDPYAAQFVADSGETDLAPERIEALLDADDDPDLTRAIDLLRNMMAARTQRIDAALTAANDNGCLQVVILASGLDARAYRLPWAPGTTVFEVDQPAVLEFKNQTLDRLDATTAATRITVACDLREDWLSALTGAGFRSERPTVWLCEGLLPYLTSADQERLLTTIGTAAPAGSALVFDVPRASFDLSQMDFQAQAFGVEIDELMLDVGEFAAQDWLEGNGWTTGSDSIGALLTSYGRSSEVFTEATGDTDAAAGTVGDSIDLVVAQRR</sequence>
<protein>
    <recommendedName>
        <fullName evidence="6">S-adenosyl-L-methionine-dependent methyltransferase</fullName>
        <ecNumber evidence="6">2.1.1.-</ecNumber>
    </recommendedName>
</protein>
<evidence type="ECO:0000256" key="1">
    <source>
        <dbReference type="ARBA" id="ARBA00003907"/>
    </source>
</evidence>
<reference evidence="7 8" key="1">
    <citation type="submission" date="2022-06" db="EMBL/GenBank/DDBJ databases">
        <title>Genomic Encyclopedia of Archaeal and Bacterial Type Strains, Phase II (KMG-II): from individual species to whole genera.</title>
        <authorList>
            <person name="Goeker M."/>
        </authorList>
    </citation>
    <scope>NUCLEOTIDE SEQUENCE [LARGE SCALE GENOMIC DNA]</scope>
    <source>
        <strain evidence="7 8">DSM 44693</strain>
    </source>
</reference>
<keyword evidence="5 6" id="KW-0949">S-adenosyl-L-methionine</keyword>
<keyword evidence="8" id="KW-1185">Reference proteome</keyword>
<comment type="similarity">
    <text evidence="2 6">Belongs to the UPF0677 family.</text>
</comment>
<evidence type="ECO:0000256" key="2">
    <source>
        <dbReference type="ARBA" id="ARBA00008138"/>
    </source>
</evidence>
<comment type="function">
    <text evidence="1 6">Exhibits S-adenosyl-L-methionine-dependent methyltransferase activity.</text>
</comment>